<dbReference type="PANTHER" id="PTHR30033">
    <property type="entry name" value="FLAGELLAR HOOK-ASSOCIATED PROTEIN 1"/>
    <property type="match status" value="1"/>
</dbReference>
<keyword evidence="7" id="KW-0732">Signal</keyword>
<evidence type="ECO:0000256" key="7">
    <source>
        <dbReference type="SAM" id="SignalP"/>
    </source>
</evidence>
<feature type="signal peptide" evidence="7">
    <location>
        <begin position="1"/>
        <end position="19"/>
    </location>
</feature>
<feature type="domain" description="Flagellar hook-associated protein FlgK helical" evidence="10">
    <location>
        <begin position="96"/>
        <end position="327"/>
    </location>
</feature>
<keyword evidence="12" id="KW-1185">Reference proteome</keyword>
<gene>
    <name evidence="11" type="primary">flgK</name>
    <name evidence="11" type="ORF">G7087_15915</name>
</gene>
<dbReference type="InterPro" id="IPR002371">
    <property type="entry name" value="FlgK"/>
</dbReference>
<reference evidence="11 12" key="1">
    <citation type="submission" date="2020-03" db="EMBL/GenBank/DDBJ databases">
        <title>Rubrivivax benzoatilyticus JA2 (sequenced after 10 years sub-culturing).</title>
        <authorList>
            <person name="Gupta D."/>
            <person name="Chintalapati S."/>
            <person name="Chintalapati V.R."/>
        </authorList>
    </citation>
    <scope>NUCLEOTIDE SEQUENCE [LARGE SCALE GENOMIC DNA]</scope>
    <source>
        <strain evidence="11 12">JA2-Mal</strain>
    </source>
</reference>
<feature type="domain" description="Flagellar hook-associated protein 1 D2-like" evidence="9">
    <location>
        <begin position="340"/>
        <end position="424"/>
    </location>
</feature>
<keyword evidence="11" id="KW-0282">Flagellum</keyword>
<keyword evidence="11" id="KW-0969">Cilium</keyword>
<keyword evidence="11" id="KW-0966">Cell projection</keyword>
<dbReference type="Proteomes" id="UP000802098">
    <property type="component" value="Unassembled WGS sequence"/>
</dbReference>
<evidence type="ECO:0000256" key="2">
    <source>
        <dbReference type="ARBA" id="ARBA00004613"/>
    </source>
</evidence>
<dbReference type="EMBL" id="JAAOCD010000009">
    <property type="protein sequence ID" value="NHK99869.1"/>
    <property type="molecule type" value="Genomic_DNA"/>
</dbReference>
<dbReference type="NCBIfam" id="TIGR02492">
    <property type="entry name" value="flgK_ends"/>
    <property type="match status" value="1"/>
</dbReference>
<evidence type="ECO:0000313" key="12">
    <source>
        <dbReference type="Proteomes" id="UP000802098"/>
    </source>
</evidence>
<keyword evidence="6" id="KW-0975">Bacterial flagellum</keyword>
<dbReference type="Pfam" id="PF21158">
    <property type="entry name" value="flgK_1st_1"/>
    <property type="match status" value="1"/>
</dbReference>
<comment type="caution">
    <text evidence="11">The sequence shown here is derived from an EMBL/GenBank/DDBJ whole genome shotgun (WGS) entry which is preliminary data.</text>
</comment>
<proteinExistence type="inferred from homology"/>
<dbReference type="Pfam" id="PF06429">
    <property type="entry name" value="Flg_bbr_C"/>
    <property type="match status" value="1"/>
</dbReference>
<evidence type="ECO:0000256" key="4">
    <source>
        <dbReference type="ARBA" id="ARBA00016244"/>
    </source>
</evidence>
<evidence type="ECO:0000256" key="5">
    <source>
        <dbReference type="ARBA" id="ARBA00022525"/>
    </source>
</evidence>
<dbReference type="InterPro" id="IPR010930">
    <property type="entry name" value="Flg_bb/hook_C_dom"/>
</dbReference>
<feature type="domain" description="Flagellar basal-body/hook protein C-terminal" evidence="8">
    <location>
        <begin position="622"/>
        <end position="661"/>
    </location>
</feature>
<comment type="subcellular location">
    <subcellularLocation>
        <location evidence="1">Bacterial flagellum</location>
    </subcellularLocation>
    <subcellularLocation>
        <location evidence="2">Secreted</location>
    </subcellularLocation>
</comment>
<evidence type="ECO:0000259" key="10">
    <source>
        <dbReference type="Pfam" id="PF22638"/>
    </source>
</evidence>
<accession>A0ABX0HXZ9</accession>
<evidence type="ECO:0000259" key="9">
    <source>
        <dbReference type="Pfam" id="PF21158"/>
    </source>
</evidence>
<dbReference type="InterPro" id="IPR049119">
    <property type="entry name" value="FlgK_D2-like"/>
</dbReference>
<comment type="similarity">
    <text evidence="3">Belongs to the flagella basal body rod proteins family.</text>
</comment>
<keyword evidence="5" id="KW-0964">Secreted</keyword>
<protein>
    <recommendedName>
        <fullName evidence="4">Flagellar hook-associated protein 1</fullName>
    </recommendedName>
</protein>
<dbReference type="SUPFAM" id="SSF64518">
    <property type="entry name" value="Phase 1 flagellin"/>
    <property type="match status" value="2"/>
</dbReference>
<feature type="chain" id="PRO_5046128349" description="Flagellar hook-associated protein 1" evidence="7">
    <location>
        <begin position="20"/>
        <end position="665"/>
    </location>
</feature>
<sequence>MAASSLMSLGMRAMTASYASMQVTGHNISNANVPGYSRQQAELATAKGQYTGAGFFGKGVDVASVTRAHDQFLTRAAASAKSLAAMDETLSQRLQLLEDVFPTGESGLGYSVGNFLNAMVDLASRPGDTATRQVVLARAQDLATRFNAAAGQIDTLQAGVTADLKTTVSAVNGLTKSLAKINDQIAAARGLGQPPNDLLDERDRIVSELSSKIQVSTVMADDGTVGVFVAGGQNLVLGATSVDMRVTTDPLDTSRSALALVDGDKLRMLDENSLGGGSMTALLRFQNEDLVDARNLVGQLAAGVASAVNGQQSLGLDLNGNTGKPLFQVGAPSARSDINNSRDASGNFAATLSISAPDGTVLKASDYLVRPDPATANGYVITRLSNPQETFQRTADASGRFEVEGLEVTVSGTPAASDRFLLQPVARAASGMNALLQDPRQIAAASPLVSSVGSANTGTASVASLTMVRTPDMTASAAISFSTTPSGQLQYSWTVTDGGGTSTTTGPLDWNEEGIVPPEPDSINGARLRLAGVPRAGDTIAVNTIAPAYVGANNGNALALAGLRDQAIVGRSESGGVYSGGMVATDAYAAALADIAVRVQTTKAASTISTSVANQAELARSEVSGVNLDEEAARLIQYQQSYQAAAKVLQVAQSVFETLLQTAAR</sequence>
<evidence type="ECO:0000313" key="11">
    <source>
        <dbReference type="EMBL" id="NHK99869.1"/>
    </source>
</evidence>
<name>A0ABX0HXZ9_9BURK</name>
<organism evidence="11 12">
    <name type="scientific">Rubrivivax benzoatilyticus</name>
    <dbReference type="NCBI Taxonomy" id="316997"/>
    <lineage>
        <taxon>Bacteria</taxon>
        <taxon>Pseudomonadati</taxon>
        <taxon>Pseudomonadota</taxon>
        <taxon>Betaproteobacteria</taxon>
        <taxon>Burkholderiales</taxon>
        <taxon>Sphaerotilaceae</taxon>
        <taxon>Rubrivivax</taxon>
    </lineage>
</organism>
<evidence type="ECO:0000256" key="1">
    <source>
        <dbReference type="ARBA" id="ARBA00004365"/>
    </source>
</evidence>
<evidence type="ECO:0000256" key="6">
    <source>
        <dbReference type="ARBA" id="ARBA00023143"/>
    </source>
</evidence>
<evidence type="ECO:0000256" key="3">
    <source>
        <dbReference type="ARBA" id="ARBA00009677"/>
    </source>
</evidence>
<dbReference type="PRINTS" id="PR01005">
    <property type="entry name" value="FLGHOOKAP1"/>
</dbReference>
<dbReference type="InterPro" id="IPR053927">
    <property type="entry name" value="FlgK_helical"/>
</dbReference>
<evidence type="ECO:0000259" key="8">
    <source>
        <dbReference type="Pfam" id="PF06429"/>
    </source>
</evidence>
<dbReference type="Pfam" id="PF22638">
    <property type="entry name" value="FlgK_D1"/>
    <property type="match status" value="1"/>
</dbReference>
<dbReference type="PANTHER" id="PTHR30033:SF1">
    <property type="entry name" value="FLAGELLAR HOOK-ASSOCIATED PROTEIN 1"/>
    <property type="match status" value="1"/>
</dbReference>
<dbReference type="RefSeq" id="WP_029718828.1">
    <property type="nucleotide sequence ID" value="NZ_JAAOCD010000009.1"/>
</dbReference>